<organism evidence="1">
    <name type="scientific">marine sediment metagenome</name>
    <dbReference type="NCBI Taxonomy" id="412755"/>
    <lineage>
        <taxon>unclassified sequences</taxon>
        <taxon>metagenomes</taxon>
        <taxon>ecological metagenomes</taxon>
    </lineage>
</organism>
<reference evidence="1" key="1">
    <citation type="journal article" date="2015" name="Nature">
        <title>Complex archaea that bridge the gap between prokaryotes and eukaryotes.</title>
        <authorList>
            <person name="Spang A."/>
            <person name="Saw J.H."/>
            <person name="Jorgensen S.L."/>
            <person name="Zaremba-Niedzwiedzka K."/>
            <person name="Martijn J."/>
            <person name="Lind A.E."/>
            <person name="van Eijk R."/>
            <person name="Schleper C."/>
            <person name="Guy L."/>
            <person name="Ettema T.J."/>
        </authorList>
    </citation>
    <scope>NUCLEOTIDE SEQUENCE</scope>
</reference>
<name>A0A0F9UB76_9ZZZZ</name>
<dbReference type="AlphaFoldDB" id="A0A0F9UB76"/>
<sequence>MSDYPATPELDKIRAHRDTSQAIGSFIDWLATEARFGPQSGEGRKAAIRAQKLNNSPVKLCLFDEHWNEWRPVALRIEEMLARYFEIDLNKVEEERRALLEHIREEG</sequence>
<dbReference type="EMBL" id="LAZR01000125">
    <property type="protein sequence ID" value="KKN88879.1"/>
    <property type="molecule type" value="Genomic_DNA"/>
</dbReference>
<proteinExistence type="predicted"/>
<accession>A0A0F9UB76</accession>
<comment type="caution">
    <text evidence="1">The sequence shown here is derived from an EMBL/GenBank/DDBJ whole genome shotgun (WGS) entry which is preliminary data.</text>
</comment>
<protein>
    <submittedName>
        <fullName evidence="1">Uncharacterized protein</fullName>
    </submittedName>
</protein>
<gene>
    <name evidence="1" type="ORF">LCGC14_0244860</name>
</gene>
<evidence type="ECO:0000313" key="1">
    <source>
        <dbReference type="EMBL" id="KKN88879.1"/>
    </source>
</evidence>